<name>A0ABU7I4E3_9SPHI</name>
<accession>A0ABU7I4E3</accession>
<protein>
    <recommendedName>
        <fullName evidence="3">Class I lanthipeptide</fullName>
    </recommendedName>
</protein>
<dbReference type="Proteomes" id="UP001336835">
    <property type="component" value="Unassembled WGS sequence"/>
</dbReference>
<reference evidence="1 2" key="1">
    <citation type="submission" date="2024-01" db="EMBL/GenBank/DDBJ databases">
        <title>Pedobacter sp. nov., isolated from fresh soil.</title>
        <authorList>
            <person name="Le N.T.T."/>
        </authorList>
    </citation>
    <scope>NUCLEOTIDE SEQUENCE [LARGE SCALE GENOMIC DNA]</scope>
    <source>
        <strain evidence="1 2">KR3-3</strain>
    </source>
</reference>
<organism evidence="1 2">
    <name type="scientific">Pedobacter albus</name>
    <dbReference type="NCBI Taxonomy" id="3113905"/>
    <lineage>
        <taxon>Bacteria</taxon>
        <taxon>Pseudomonadati</taxon>
        <taxon>Bacteroidota</taxon>
        <taxon>Sphingobacteriia</taxon>
        <taxon>Sphingobacteriales</taxon>
        <taxon>Sphingobacteriaceae</taxon>
        <taxon>Pedobacter</taxon>
    </lineage>
</organism>
<dbReference type="EMBL" id="JAZDQT010000001">
    <property type="protein sequence ID" value="MEE1944320.1"/>
    <property type="molecule type" value="Genomic_DNA"/>
</dbReference>
<evidence type="ECO:0008006" key="3">
    <source>
        <dbReference type="Google" id="ProtNLM"/>
    </source>
</evidence>
<evidence type="ECO:0000313" key="2">
    <source>
        <dbReference type="Proteomes" id="UP001336835"/>
    </source>
</evidence>
<sequence length="71" mass="7679">MKKMNLISKAEMKNVRGGDDPISFCVPVVLCFDVNANKPVKIEVGECGAQENWAVCYSNGYGGYTEGCVPC</sequence>
<keyword evidence="2" id="KW-1185">Reference proteome</keyword>
<dbReference type="RefSeq" id="WP_330106694.1">
    <property type="nucleotide sequence ID" value="NZ_JAZDQT010000001.1"/>
</dbReference>
<proteinExistence type="predicted"/>
<comment type="caution">
    <text evidence="1">The sequence shown here is derived from an EMBL/GenBank/DDBJ whole genome shotgun (WGS) entry which is preliminary data.</text>
</comment>
<evidence type="ECO:0000313" key="1">
    <source>
        <dbReference type="EMBL" id="MEE1944320.1"/>
    </source>
</evidence>
<gene>
    <name evidence="1" type="ORF">VRU48_04325</name>
</gene>